<dbReference type="Pfam" id="PF09468">
    <property type="entry name" value="RNase_H2-Ydr279"/>
    <property type="match status" value="1"/>
</dbReference>
<evidence type="ECO:0000256" key="1">
    <source>
        <dbReference type="ARBA" id="ARBA00004123"/>
    </source>
</evidence>
<reference evidence="9" key="1">
    <citation type="submission" date="2019-07" db="EMBL/GenBank/DDBJ databases">
        <title>Hyphodiscus hymeniophilus genome sequencing and assembly.</title>
        <authorList>
            <person name="Kramer G."/>
            <person name="Nodwell J."/>
        </authorList>
    </citation>
    <scope>NUCLEOTIDE SEQUENCE</scope>
    <source>
        <strain evidence="9">ATCC 34498</strain>
    </source>
</reference>
<comment type="caution">
    <text evidence="9">The sequence shown here is derived from an EMBL/GenBank/DDBJ whole genome shotgun (WGS) entry which is preliminary data.</text>
</comment>
<dbReference type="GO" id="GO:0006401">
    <property type="term" value="P:RNA catabolic process"/>
    <property type="evidence" value="ECO:0007669"/>
    <property type="project" value="TreeGrafter"/>
</dbReference>
<feature type="region of interest" description="Disordered" evidence="6">
    <location>
        <begin position="1"/>
        <end position="41"/>
    </location>
</feature>
<dbReference type="InterPro" id="IPR041195">
    <property type="entry name" value="Rnh202_N"/>
</dbReference>
<proteinExistence type="predicted"/>
<dbReference type="Pfam" id="PF17745">
    <property type="entry name" value="Ydr279_N"/>
    <property type="match status" value="1"/>
</dbReference>
<protein>
    <recommendedName>
        <fullName evidence="2">Ribonuclease H2 subunit B</fullName>
    </recommendedName>
    <alternativeName>
        <fullName evidence="5">Ribonuclease HI subunit B</fullName>
    </alternativeName>
</protein>
<dbReference type="EMBL" id="VNKQ01000007">
    <property type="protein sequence ID" value="KAG0649782.1"/>
    <property type="molecule type" value="Genomic_DNA"/>
</dbReference>
<keyword evidence="3" id="KW-0539">Nucleus</keyword>
<dbReference type="PANTHER" id="PTHR13383:SF11">
    <property type="entry name" value="RIBONUCLEASE H2 SUBUNIT B"/>
    <property type="match status" value="1"/>
</dbReference>
<comment type="subcellular location">
    <subcellularLocation>
        <location evidence="1">Nucleus</location>
    </subcellularLocation>
</comment>
<name>A0A9P7AY12_9HELO</name>
<dbReference type="GO" id="GO:0032299">
    <property type="term" value="C:ribonuclease H2 complex"/>
    <property type="evidence" value="ECO:0007669"/>
    <property type="project" value="InterPro"/>
</dbReference>
<feature type="compositionally biased region" description="Basic and acidic residues" evidence="6">
    <location>
        <begin position="379"/>
        <end position="419"/>
    </location>
</feature>
<organism evidence="9 10">
    <name type="scientific">Hyphodiscus hymeniophilus</name>
    <dbReference type="NCBI Taxonomy" id="353542"/>
    <lineage>
        <taxon>Eukaryota</taxon>
        <taxon>Fungi</taxon>
        <taxon>Dikarya</taxon>
        <taxon>Ascomycota</taxon>
        <taxon>Pezizomycotina</taxon>
        <taxon>Leotiomycetes</taxon>
        <taxon>Helotiales</taxon>
        <taxon>Hyphodiscaceae</taxon>
        <taxon>Hyphodiscus</taxon>
    </lineage>
</organism>
<feature type="compositionally biased region" description="Polar residues" evidence="6">
    <location>
        <begin position="8"/>
        <end position="21"/>
    </location>
</feature>
<evidence type="ECO:0000256" key="3">
    <source>
        <dbReference type="ARBA" id="ARBA00023242"/>
    </source>
</evidence>
<feature type="domain" description="Ribonuclease H2 subunit B wHTH" evidence="7">
    <location>
        <begin position="124"/>
        <end position="338"/>
    </location>
</feature>
<comment type="function">
    <text evidence="4">Non catalytic subunit of RNase H2, an endonuclease that specifically degrades the RNA of RNA:DNA hybrids. Participates in DNA replication, possibly by mediating the removal of lagging-strand Okazaki fragment RNA primers during DNA replication. Mediates the excision of single ribonucleotides from DNA:RNA duplexes.</text>
</comment>
<evidence type="ECO:0000256" key="2">
    <source>
        <dbReference type="ARBA" id="ARBA00019062"/>
    </source>
</evidence>
<dbReference type="Gene3D" id="1.10.20.120">
    <property type="match status" value="1"/>
</dbReference>
<evidence type="ECO:0000256" key="4">
    <source>
        <dbReference type="ARBA" id="ARBA00024778"/>
    </source>
</evidence>
<dbReference type="PANTHER" id="PTHR13383">
    <property type="entry name" value="RIBONUCLEASE H2 SUBUNIT B"/>
    <property type="match status" value="1"/>
</dbReference>
<evidence type="ECO:0000256" key="5">
    <source>
        <dbReference type="ARBA" id="ARBA00033464"/>
    </source>
</evidence>
<evidence type="ECO:0000313" key="10">
    <source>
        <dbReference type="Proteomes" id="UP000785200"/>
    </source>
</evidence>
<evidence type="ECO:0000259" key="8">
    <source>
        <dbReference type="Pfam" id="PF17745"/>
    </source>
</evidence>
<feature type="domain" description="Rnh202 triple barrel" evidence="8">
    <location>
        <begin position="40"/>
        <end position="121"/>
    </location>
</feature>
<feature type="region of interest" description="Disordered" evidence="6">
    <location>
        <begin position="257"/>
        <end position="279"/>
    </location>
</feature>
<gene>
    <name evidence="9" type="ORF">D0Z07_3515</name>
</gene>
<feature type="region of interest" description="Disordered" evidence="6">
    <location>
        <begin position="379"/>
        <end position="421"/>
    </location>
</feature>
<evidence type="ECO:0000313" key="9">
    <source>
        <dbReference type="EMBL" id="KAG0649782.1"/>
    </source>
</evidence>
<evidence type="ECO:0000256" key="6">
    <source>
        <dbReference type="SAM" id="MobiDB-lite"/>
    </source>
</evidence>
<dbReference type="CDD" id="cd09270">
    <property type="entry name" value="RNase_H2-B"/>
    <property type="match status" value="1"/>
</dbReference>
<dbReference type="Proteomes" id="UP000785200">
    <property type="component" value="Unassembled WGS sequence"/>
</dbReference>
<keyword evidence="10" id="KW-1185">Reference proteome</keyword>
<accession>A0A9P7AY12</accession>
<dbReference type="InterPro" id="IPR040456">
    <property type="entry name" value="RNase_H2_suB"/>
</dbReference>
<dbReference type="OrthoDB" id="29098at2759"/>
<dbReference type="AlphaFoldDB" id="A0A9P7AY12"/>
<evidence type="ECO:0000259" key="7">
    <source>
        <dbReference type="Pfam" id="PF09468"/>
    </source>
</evidence>
<dbReference type="InterPro" id="IPR019024">
    <property type="entry name" value="RNase_H2_suB_wHTH"/>
</dbReference>
<sequence>MKTRTKGTTKTVAQATESAKSVTPKIELAPESTNPPHLFILPKDASPEARIVSIENSRYEEEDRYLICPERGIYEFTRVAAPKTTPRSWLLDPQDEEGGKEDKAKGFVSKAADLYIATQIDPIFILLPALAPRPKSISSESAKKLFLAGDDYLERVTTASPQLSSLVRIEGLRTRLETRMAVVCDTVDAGDETMYRLNEGKLLDELLRKAKKMCASGLPASMEEKLIRKALEVPMLSIKRDQSFLSELVNEEDPVRGHVGITTPAETPDTQNSTSTAATSFSEASTAATSFSENIPTPRITLPPINAPEGVADLLRLRTALFFIFSAYLAPHLTEALKKLLICQSFSVDFAPLDTYLAHLAKLRQEAVAARSLGDYSRKRSMNEDDEGLESRAEKKQKKDEEEKRKKAGESRGVRDLKKVNVSGMKKMSDFFKKKV</sequence>
<dbReference type="GO" id="GO:0005654">
    <property type="term" value="C:nucleoplasm"/>
    <property type="evidence" value="ECO:0007669"/>
    <property type="project" value="TreeGrafter"/>
</dbReference>